<reference evidence="1" key="1">
    <citation type="submission" date="2014-11" db="EMBL/GenBank/DDBJ databases">
        <authorList>
            <person name="Amaro Gonzalez C."/>
        </authorList>
    </citation>
    <scope>NUCLEOTIDE SEQUENCE</scope>
</reference>
<dbReference type="EMBL" id="GBXM01025415">
    <property type="protein sequence ID" value="JAH83162.1"/>
    <property type="molecule type" value="Transcribed_RNA"/>
</dbReference>
<reference evidence="1" key="2">
    <citation type="journal article" date="2015" name="Fish Shellfish Immunol.">
        <title>Early steps in the European eel (Anguilla anguilla)-Vibrio vulnificus interaction in the gills: Role of the RtxA13 toxin.</title>
        <authorList>
            <person name="Callol A."/>
            <person name="Pajuelo D."/>
            <person name="Ebbesson L."/>
            <person name="Teles M."/>
            <person name="MacKenzie S."/>
            <person name="Amaro C."/>
        </authorList>
    </citation>
    <scope>NUCLEOTIDE SEQUENCE</scope>
</reference>
<protein>
    <submittedName>
        <fullName evidence="1">Uncharacterized protein</fullName>
    </submittedName>
</protein>
<sequence length="65" mass="7729">MYVLTDLMAIQRALIEKRISKPVELELPRSQLVYPAVLLRCLLFRGDALLVFVRFIRHFDRLICR</sequence>
<name>A0A0E9VYJ5_ANGAN</name>
<accession>A0A0E9VYJ5</accession>
<organism evidence="1">
    <name type="scientific">Anguilla anguilla</name>
    <name type="common">European freshwater eel</name>
    <name type="synonym">Muraena anguilla</name>
    <dbReference type="NCBI Taxonomy" id="7936"/>
    <lineage>
        <taxon>Eukaryota</taxon>
        <taxon>Metazoa</taxon>
        <taxon>Chordata</taxon>
        <taxon>Craniata</taxon>
        <taxon>Vertebrata</taxon>
        <taxon>Euteleostomi</taxon>
        <taxon>Actinopterygii</taxon>
        <taxon>Neopterygii</taxon>
        <taxon>Teleostei</taxon>
        <taxon>Anguilliformes</taxon>
        <taxon>Anguillidae</taxon>
        <taxon>Anguilla</taxon>
    </lineage>
</organism>
<evidence type="ECO:0000313" key="1">
    <source>
        <dbReference type="EMBL" id="JAH83162.1"/>
    </source>
</evidence>
<dbReference type="AlphaFoldDB" id="A0A0E9VYJ5"/>
<proteinExistence type="predicted"/>